<comment type="caution">
    <text evidence="2">The sequence shown here is derived from an EMBL/GenBank/DDBJ whole genome shotgun (WGS) entry which is preliminary data.</text>
</comment>
<dbReference type="InterPro" id="IPR007712">
    <property type="entry name" value="RelE/ParE_toxin"/>
</dbReference>
<reference evidence="3" key="2">
    <citation type="submission" date="2023-06" db="EMBL/GenBank/DDBJ databases">
        <title>Identification and characterization of horizontal gene transfer across gut microbiota members of farm animals based on homology search.</title>
        <authorList>
            <person name="Zeman M."/>
            <person name="Kubasova T."/>
            <person name="Jahodarova E."/>
            <person name="Nykrynova M."/>
            <person name="Rychlik I."/>
        </authorList>
    </citation>
    <scope>NUCLEOTIDE SEQUENCE [LARGE SCALE GENOMIC DNA]</scope>
    <source>
        <strain evidence="3">153_Feed</strain>
    </source>
</reference>
<dbReference type="PIRSF" id="PIRSF006156">
    <property type="entry name" value="YafQ"/>
    <property type="match status" value="1"/>
</dbReference>
<organism evidence="2 3">
    <name type="scientific">Thermophilibacter provencensis</name>
    <dbReference type="NCBI Taxonomy" id="1852386"/>
    <lineage>
        <taxon>Bacteria</taxon>
        <taxon>Bacillati</taxon>
        <taxon>Actinomycetota</taxon>
        <taxon>Coriobacteriia</taxon>
        <taxon>Coriobacteriales</taxon>
        <taxon>Atopobiaceae</taxon>
        <taxon>Thermophilibacter</taxon>
    </lineage>
</organism>
<keyword evidence="1" id="KW-1277">Toxin-antitoxin system</keyword>
<gene>
    <name evidence="2" type="ORF">QUW25_00740</name>
</gene>
<name>A0ABT7V2L7_9ACTN</name>
<dbReference type="RefSeq" id="WP_289510322.1">
    <property type="nucleotide sequence ID" value="NZ_JAUDEA010000001.1"/>
</dbReference>
<dbReference type="Proteomes" id="UP001529256">
    <property type="component" value="Unassembled WGS sequence"/>
</dbReference>
<dbReference type="Gene3D" id="3.30.2310.20">
    <property type="entry name" value="RelE-like"/>
    <property type="match status" value="1"/>
</dbReference>
<evidence type="ECO:0000313" key="2">
    <source>
        <dbReference type="EMBL" id="MDM8270219.1"/>
    </source>
</evidence>
<reference evidence="2 3" key="1">
    <citation type="submission" date="2023-06" db="EMBL/GenBank/DDBJ databases">
        <title>Identification and characterization of horizontal gene transfer across gut microbiota members of farm animals based on homology search.</title>
        <authorList>
            <person name="Schwarzerova J."/>
            <person name="Nykrynova M."/>
            <person name="Jureckova K."/>
            <person name="Cejkova D."/>
            <person name="Rychlik I."/>
        </authorList>
    </citation>
    <scope>NUCLEOTIDE SEQUENCE [LARGE SCALE GENOMIC DNA]</scope>
    <source>
        <strain evidence="2 3">153_Feed</strain>
    </source>
</reference>
<dbReference type="SUPFAM" id="SSF143011">
    <property type="entry name" value="RelE-like"/>
    <property type="match status" value="1"/>
</dbReference>
<evidence type="ECO:0000256" key="1">
    <source>
        <dbReference type="ARBA" id="ARBA00022649"/>
    </source>
</evidence>
<dbReference type="Pfam" id="PF15738">
    <property type="entry name" value="YafQ_toxin"/>
    <property type="match status" value="1"/>
</dbReference>
<accession>A0ABT7V2L7</accession>
<reference evidence="2 3" key="3">
    <citation type="submission" date="2023-06" db="EMBL/GenBank/DDBJ databases">
        <authorList>
            <person name="Zeman M."/>
            <person name="Kubasova T."/>
            <person name="Jahodarova E."/>
            <person name="Nykrynova M."/>
            <person name="Rychlik I."/>
        </authorList>
    </citation>
    <scope>NUCLEOTIDE SEQUENCE [LARGE SCALE GENOMIC DNA]</scope>
    <source>
        <strain evidence="2 3">153_Feed</strain>
    </source>
</reference>
<keyword evidence="3" id="KW-1185">Reference proteome</keyword>
<dbReference type="EMBL" id="JAUDEA010000001">
    <property type="protein sequence ID" value="MDM8270219.1"/>
    <property type="molecule type" value="Genomic_DNA"/>
</dbReference>
<protein>
    <submittedName>
        <fullName evidence="2">Type II toxin-antitoxin system YafQ family toxin</fullName>
    </submittedName>
</protein>
<dbReference type="NCBIfam" id="TIGR02385">
    <property type="entry name" value="RelE_StbE"/>
    <property type="match status" value="1"/>
</dbReference>
<sequence>MLEAAVSGAFKRDMKACARRHWDMDELGEVMRLVCEDTEQSRTILVRDYRDHALRGNWSGARECHVADLGDWILIYAVIRGEGLVRFVGTGSHDQFFKARGHAGRWSA</sequence>
<dbReference type="InterPro" id="IPR004386">
    <property type="entry name" value="Toxin_YafQ-like"/>
</dbReference>
<dbReference type="PANTHER" id="PTHR40588">
    <property type="entry name" value="MRNA INTERFERASE TOXIN YAFQ"/>
    <property type="match status" value="1"/>
</dbReference>
<dbReference type="InterPro" id="IPR035093">
    <property type="entry name" value="RelE/ParE_toxin_dom_sf"/>
</dbReference>
<proteinExistence type="predicted"/>
<dbReference type="PANTHER" id="PTHR40588:SF1">
    <property type="entry name" value="MRNA INTERFERASE TOXIN YAFQ"/>
    <property type="match status" value="1"/>
</dbReference>
<evidence type="ECO:0000313" key="3">
    <source>
        <dbReference type="Proteomes" id="UP001529256"/>
    </source>
</evidence>